<dbReference type="Proteomes" id="UP000824890">
    <property type="component" value="Unassembled WGS sequence"/>
</dbReference>
<protein>
    <submittedName>
        <fullName evidence="7">Uncharacterized protein</fullName>
    </submittedName>
</protein>
<dbReference type="PANTHER" id="PTHR45974">
    <property type="entry name" value="RECEPTOR-LIKE PROTEIN 55"/>
    <property type="match status" value="1"/>
</dbReference>
<keyword evidence="4 6" id="KW-0472">Membrane</keyword>
<evidence type="ECO:0000256" key="6">
    <source>
        <dbReference type="SAM" id="Phobius"/>
    </source>
</evidence>
<feature type="non-terminal residue" evidence="7">
    <location>
        <position position="1"/>
    </location>
</feature>
<evidence type="ECO:0000256" key="3">
    <source>
        <dbReference type="ARBA" id="ARBA00022737"/>
    </source>
</evidence>
<evidence type="ECO:0000256" key="2">
    <source>
        <dbReference type="ARBA" id="ARBA00022729"/>
    </source>
</evidence>
<evidence type="ECO:0000313" key="7">
    <source>
        <dbReference type="EMBL" id="KAH0892822.1"/>
    </source>
</evidence>
<proteinExistence type="predicted"/>
<dbReference type="InterPro" id="IPR001611">
    <property type="entry name" value="Leu-rich_rpt"/>
</dbReference>
<comment type="subcellular location">
    <subcellularLocation>
        <location evidence="1">Membrane</location>
    </subcellularLocation>
</comment>
<evidence type="ECO:0000313" key="8">
    <source>
        <dbReference type="Proteomes" id="UP000824890"/>
    </source>
</evidence>
<gene>
    <name evidence="7" type="ORF">HID58_055251</name>
</gene>
<comment type="caution">
    <text evidence="7">The sequence shown here is derived from an EMBL/GenBank/DDBJ whole genome shotgun (WGS) entry which is preliminary data.</text>
</comment>
<evidence type="ECO:0000256" key="1">
    <source>
        <dbReference type="ARBA" id="ARBA00004370"/>
    </source>
</evidence>
<dbReference type="PROSITE" id="PS51450">
    <property type="entry name" value="LRR"/>
    <property type="match status" value="1"/>
</dbReference>
<keyword evidence="5" id="KW-0325">Glycoprotein</keyword>
<keyword evidence="2" id="KW-0732">Signal</keyword>
<accession>A0ABQ8AKP8</accession>
<keyword evidence="8" id="KW-1185">Reference proteome</keyword>
<feature type="transmembrane region" description="Helical" evidence="6">
    <location>
        <begin position="358"/>
        <end position="381"/>
    </location>
</feature>
<evidence type="ECO:0000256" key="5">
    <source>
        <dbReference type="ARBA" id="ARBA00023180"/>
    </source>
</evidence>
<keyword evidence="6" id="KW-0812">Transmembrane</keyword>
<keyword evidence="6" id="KW-1133">Transmembrane helix</keyword>
<keyword evidence="3" id="KW-0677">Repeat</keyword>
<name>A0ABQ8AKP8_BRANA</name>
<reference evidence="7 8" key="1">
    <citation type="submission" date="2021-05" db="EMBL/GenBank/DDBJ databases">
        <title>Genome Assembly of Synthetic Allotetraploid Brassica napus Reveals Homoeologous Exchanges between Subgenomes.</title>
        <authorList>
            <person name="Davis J.T."/>
        </authorList>
    </citation>
    <scope>NUCLEOTIDE SEQUENCE [LARGE SCALE GENOMIC DNA]</scope>
    <source>
        <strain evidence="8">cv. Da-Ae</strain>
        <tissue evidence="7">Seedling</tissue>
    </source>
</reference>
<organism evidence="7 8">
    <name type="scientific">Brassica napus</name>
    <name type="common">Rape</name>
    <dbReference type="NCBI Taxonomy" id="3708"/>
    <lineage>
        <taxon>Eukaryota</taxon>
        <taxon>Viridiplantae</taxon>
        <taxon>Streptophyta</taxon>
        <taxon>Embryophyta</taxon>
        <taxon>Tracheophyta</taxon>
        <taxon>Spermatophyta</taxon>
        <taxon>Magnoliopsida</taxon>
        <taxon>eudicotyledons</taxon>
        <taxon>Gunneridae</taxon>
        <taxon>Pentapetalae</taxon>
        <taxon>rosids</taxon>
        <taxon>malvids</taxon>
        <taxon>Brassicales</taxon>
        <taxon>Brassicaceae</taxon>
        <taxon>Brassiceae</taxon>
        <taxon>Brassica</taxon>
    </lineage>
</organism>
<sequence length="436" mass="48668">IQVLFLNGNNFEGEIPSSLPNISSLRKFDIVECHMTGSIPLDYIYDLEILGLVIISWEVTPPEIDFLSSLKNCTQLQFLGVRDNRLGGILPHSISNLSKQLTFVSLGKNHISGTLPLDIGTLECLVALKVEDNLLTGEIPASLGKLSRLENLHLQSNMMSGDMPYSLGNLSMIAQLYLYRNSLKGRIPSSLRSCSYLLYLSLHFNMLSGSIPRELMEVRSLPTLDLAYNNLTGHFPSEVGKLVSLYGLDVSHNQLSGHEPSLDIRGQRSLQELDLSYNNLSGSIPEYLVNFSLIQYLNLSLNNFEGPMPTEGAFRNSSKVSIFGNQNLCGGIVELKLKPCTDQEETKSRERSSMRRKIGIGFGAGLTSVLFSLFFIISLRWCCEEFSTNRLSISEAAKQLFTIRKRFFKARRAARVWVYAVSKSLTCRQGVYNLTA</sequence>
<dbReference type="Gene3D" id="3.80.10.10">
    <property type="entry name" value="Ribonuclease Inhibitor"/>
    <property type="match status" value="1"/>
</dbReference>
<dbReference type="SUPFAM" id="SSF52058">
    <property type="entry name" value="L domain-like"/>
    <property type="match status" value="1"/>
</dbReference>
<dbReference type="EMBL" id="JAGKQM010000013">
    <property type="protein sequence ID" value="KAH0892822.1"/>
    <property type="molecule type" value="Genomic_DNA"/>
</dbReference>
<dbReference type="InterPro" id="IPR032675">
    <property type="entry name" value="LRR_dom_sf"/>
</dbReference>
<dbReference type="Pfam" id="PF00560">
    <property type="entry name" value="LRR_1"/>
    <property type="match status" value="4"/>
</dbReference>
<dbReference type="PANTHER" id="PTHR45974:SF61">
    <property type="entry name" value="LEUCINE-RICH REPEAT (LRR) FAMILY PROTEIN"/>
    <property type="match status" value="1"/>
</dbReference>
<evidence type="ECO:0000256" key="4">
    <source>
        <dbReference type="ARBA" id="ARBA00023136"/>
    </source>
</evidence>